<dbReference type="GO" id="GO:0008061">
    <property type="term" value="F:chitin binding"/>
    <property type="evidence" value="ECO:0007669"/>
    <property type="project" value="UniProtKB-UniRule"/>
</dbReference>
<dbReference type="Pfam" id="PF00187">
    <property type="entry name" value="Chitin_bind_1"/>
    <property type="match status" value="1"/>
</dbReference>
<evidence type="ECO:0000256" key="16">
    <source>
        <dbReference type="SAM" id="MobiDB-lite"/>
    </source>
</evidence>
<dbReference type="InterPro" id="IPR036861">
    <property type="entry name" value="Endochitinase-like_sf"/>
</dbReference>
<evidence type="ECO:0000313" key="20">
    <source>
        <dbReference type="EMBL" id="PCD37255.1"/>
    </source>
</evidence>
<dbReference type="Gene3D" id="3.10.50.10">
    <property type="match status" value="1"/>
</dbReference>
<evidence type="ECO:0000256" key="14">
    <source>
        <dbReference type="PROSITE-ProRule" id="PRU00261"/>
    </source>
</evidence>
<dbReference type="EMBL" id="MABQ02000004">
    <property type="protein sequence ID" value="PCD37255.1"/>
    <property type="molecule type" value="Genomic_DNA"/>
</dbReference>
<dbReference type="InterPro" id="IPR017853">
    <property type="entry name" value="GH"/>
</dbReference>
<dbReference type="CDD" id="cd00035">
    <property type="entry name" value="ChtBD1"/>
    <property type="match status" value="1"/>
</dbReference>
<accession>A0A2H3H319</accession>
<evidence type="ECO:0000256" key="7">
    <source>
        <dbReference type="ARBA" id="ARBA00022801"/>
    </source>
</evidence>
<comment type="catalytic activity">
    <reaction evidence="1">
        <text>Random endo-hydrolysis of N-acetyl-beta-D-glucosaminide (1-&gt;4)-beta-linkages in chitin and chitodextrins.</text>
        <dbReference type="EC" id="3.2.1.14"/>
    </reaction>
</comment>
<dbReference type="CDD" id="cd00118">
    <property type="entry name" value="LysM"/>
    <property type="match status" value="2"/>
</dbReference>
<gene>
    <name evidence="20" type="ORF">AU210_005758</name>
</gene>
<dbReference type="SMART" id="SM00636">
    <property type="entry name" value="Glyco_18"/>
    <property type="match status" value="1"/>
</dbReference>
<feature type="disulfide bond" evidence="14">
    <location>
        <begin position="517"/>
        <end position="521"/>
    </location>
</feature>
<comment type="caution">
    <text evidence="20">The sequence shown here is derived from an EMBL/GenBank/DDBJ whole genome shotgun (WGS) entry which is preliminary data.</text>
</comment>
<name>A0A2H3H319_FUSOX</name>
<dbReference type="SMART" id="SM00257">
    <property type="entry name" value="LysM"/>
    <property type="match status" value="2"/>
</dbReference>
<protein>
    <recommendedName>
        <fullName evidence="4">chitinase</fullName>
        <ecNumber evidence="4">3.2.1.14</ecNumber>
    </recommendedName>
</protein>
<dbReference type="STRING" id="327505.A0A2H3H319"/>
<dbReference type="PROSITE" id="PS51782">
    <property type="entry name" value="LYSM"/>
    <property type="match status" value="2"/>
</dbReference>
<dbReference type="InterPro" id="IPR018371">
    <property type="entry name" value="Chitin-binding_1_CS"/>
</dbReference>
<dbReference type="InterPro" id="IPR011583">
    <property type="entry name" value="Chitinase_II/V-like_cat"/>
</dbReference>
<evidence type="ECO:0000256" key="10">
    <source>
        <dbReference type="ARBA" id="ARBA00023277"/>
    </source>
</evidence>
<feature type="domain" description="Chitin-binding type-1" evidence="17">
    <location>
        <begin position="450"/>
        <end position="523"/>
    </location>
</feature>
<dbReference type="SUPFAM" id="SSF51445">
    <property type="entry name" value="(Trans)glycosidases"/>
    <property type="match status" value="1"/>
</dbReference>
<evidence type="ECO:0000259" key="19">
    <source>
        <dbReference type="PROSITE" id="PS51910"/>
    </source>
</evidence>
<comment type="caution">
    <text evidence="14">Lacks conserved residue(s) required for the propagation of feature annotation.</text>
</comment>
<sequence length="901" mass="96564">MTESLLRKRVIGQTSSSQGSQCPLLQRQVSTVTSFIISKRYLHDANPGDVNPVPPVGEIKTEDPISSPLTEGCPQPCSIAGNDPANWTQLHSLEELAGCTLPMLFALNVENDYSESATLYTCVTETESTSTKRDEVTKVQARAAESSVSLASNCGAEKATVKTTSSFGKAVLRSGNNVAAVAGLLAEYLDNGATCGTTILFAKSGSSIAGVYVGGEVQKGSASNILRQSTARLQKGVQAFQVCNANDKTAETIGLYAADNVNGLEAVQNAVRTWSHGQCVSIAQATKESINLGVLTTTTVKARDVELRSRFAGVESLLAPRADCKAIQVVSGDSCASLAKKCKVTTANFNKYNPAKNFCSTLAPKQWVCCSAGTLPDKTPQPSKDGTCFIYKIKSGDGCYSLGQNFGITQKFIEDVNKNTWGFAGCNRLQLGQPICLSKGKNPMPLAIAGAVCGPQKPGSKKPSSAKTGWDLANMNPCPLNACCSGYGFCGITSEFCTNTTAKGGAPGTSQPNTPGCIGNCGTKIVGNTKKPAKFLNVGYFQGYNLGRPCLNMDVTKLSEVTTPYTHIHFAFAGLKSDFSVLLQPDVRAQFLKFKEVKGSWKKIISFGGWAGSTDASTYQLYRDAIKPANRDKFAYNIMTVLNNHKLDGVDFDWEYPGSAGSDGSSTDTANYVAFLQVMRNKIGKSGKTMSVALPAAYWYLKPFPVTKIAPLVDYMVYMTYDLHGQWDYGNKFISSGCPNGNCLRSHVNKTETLDSLAMITKAGVDPAKIVIGISSYGRSFRMKDPKCTGPTCQFTGSFSVSEAEPGVCTGEAGYLSDAEIRLIAYDAKQGKKGVTAKTWYDKDSDSDIMTFGTKGKGMTDWVAYMGPTTKQKRTDWAKSLNFGGVVDWAIDLETWFSAKP</sequence>
<keyword evidence="10" id="KW-0119">Carbohydrate metabolism</keyword>
<dbReference type="GO" id="GO:0006032">
    <property type="term" value="P:chitin catabolic process"/>
    <property type="evidence" value="ECO:0007669"/>
    <property type="project" value="UniProtKB-KW"/>
</dbReference>
<evidence type="ECO:0000256" key="2">
    <source>
        <dbReference type="ARBA" id="ARBA00004613"/>
    </source>
</evidence>
<dbReference type="AlphaFoldDB" id="A0A2H3H319"/>
<dbReference type="Pfam" id="PF00704">
    <property type="entry name" value="Glyco_hydro_18"/>
    <property type="match status" value="1"/>
</dbReference>
<evidence type="ECO:0000256" key="15">
    <source>
        <dbReference type="RuleBase" id="RU000489"/>
    </source>
</evidence>
<dbReference type="SUPFAM" id="SSF54556">
    <property type="entry name" value="Chitinase insertion domain"/>
    <property type="match status" value="1"/>
</dbReference>
<dbReference type="InterPro" id="IPR001002">
    <property type="entry name" value="Chitin-bd_1"/>
</dbReference>
<reference evidence="20 21" key="1">
    <citation type="journal article" date="2016" name="Environ. Microbiol.">
        <title>Effector profiles distinguish formae speciales of Fusarium oxysporum.</title>
        <authorList>
            <person name="van Dam P."/>
            <person name="Fokkens L."/>
            <person name="Schmidt S.M."/>
            <person name="Linmans J.H."/>
            <person name="Kistler H.C."/>
            <person name="Ma L.J."/>
            <person name="Rep M."/>
        </authorList>
    </citation>
    <scope>NUCLEOTIDE SEQUENCE [LARGE SCALE GENOMIC DNA]</scope>
    <source>
        <strain evidence="20 21">Forc016</strain>
    </source>
</reference>
<evidence type="ECO:0000256" key="8">
    <source>
        <dbReference type="ARBA" id="ARBA00023024"/>
    </source>
</evidence>
<evidence type="ECO:0000256" key="11">
    <source>
        <dbReference type="ARBA" id="ARBA00023295"/>
    </source>
</evidence>
<dbReference type="Gene3D" id="3.20.20.80">
    <property type="entry name" value="Glycosidases"/>
    <property type="match status" value="1"/>
</dbReference>
<evidence type="ECO:0000256" key="4">
    <source>
        <dbReference type="ARBA" id="ARBA00012729"/>
    </source>
</evidence>
<comment type="similarity">
    <text evidence="13">Belongs to the secreted LysM effector family.</text>
</comment>
<dbReference type="SMART" id="SM00270">
    <property type="entry name" value="ChtBD1"/>
    <property type="match status" value="1"/>
</dbReference>
<dbReference type="SUPFAM" id="SSF57016">
    <property type="entry name" value="Plant lectins/antimicrobial peptides"/>
    <property type="match status" value="1"/>
</dbReference>
<keyword evidence="6 14" id="KW-0147">Chitin-binding</keyword>
<evidence type="ECO:0000256" key="5">
    <source>
        <dbReference type="ARBA" id="ARBA00022525"/>
    </source>
</evidence>
<dbReference type="PROSITE" id="PS01095">
    <property type="entry name" value="GH18_1"/>
    <property type="match status" value="1"/>
</dbReference>
<keyword evidence="7 15" id="KW-0378">Hydrolase</keyword>
<proteinExistence type="inferred from homology"/>
<dbReference type="Pfam" id="PF01476">
    <property type="entry name" value="LysM"/>
    <property type="match status" value="2"/>
</dbReference>
<dbReference type="GO" id="GO:0000272">
    <property type="term" value="P:polysaccharide catabolic process"/>
    <property type="evidence" value="ECO:0007669"/>
    <property type="project" value="UniProtKB-KW"/>
</dbReference>
<dbReference type="InterPro" id="IPR001579">
    <property type="entry name" value="Glyco_hydro_18_chit_AS"/>
</dbReference>
<feature type="domain" description="LysM" evidence="18">
    <location>
        <begin position="389"/>
        <end position="437"/>
    </location>
</feature>
<feature type="domain" description="GH18" evidence="19">
    <location>
        <begin position="535"/>
        <end position="901"/>
    </location>
</feature>
<dbReference type="Gene3D" id="3.30.60.10">
    <property type="entry name" value="Endochitinase-like"/>
    <property type="match status" value="1"/>
</dbReference>
<evidence type="ECO:0000259" key="17">
    <source>
        <dbReference type="PROSITE" id="PS50941"/>
    </source>
</evidence>
<evidence type="ECO:0000256" key="6">
    <source>
        <dbReference type="ARBA" id="ARBA00022669"/>
    </source>
</evidence>
<dbReference type="GO" id="GO:0008843">
    <property type="term" value="F:endochitinase activity"/>
    <property type="evidence" value="ECO:0007669"/>
    <property type="project" value="UniProtKB-EC"/>
</dbReference>
<keyword evidence="11 15" id="KW-0326">Glycosidase</keyword>
<evidence type="ECO:0000313" key="21">
    <source>
        <dbReference type="Proteomes" id="UP000219602"/>
    </source>
</evidence>
<comment type="similarity">
    <text evidence="3">Belongs to the glycosyl hydrolase 18 family. Chitinase class V subfamily.</text>
</comment>
<feature type="disulfide bond" evidence="14">
    <location>
        <begin position="483"/>
        <end position="497"/>
    </location>
</feature>
<feature type="region of interest" description="Disordered" evidence="16">
    <location>
        <begin position="1"/>
        <end position="22"/>
    </location>
</feature>
<evidence type="ECO:0000259" key="18">
    <source>
        <dbReference type="PROSITE" id="PS51782"/>
    </source>
</evidence>
<evidence type="ECO:0000256" key="9">
    <source>
        <dbReference type="ARBA" id="ARBA00023026"/>
    </source>
</evidence>
<dbReference type="CDD" id="cd02878">
    <property type="entry name" value="GH18_zymocin_alpha"/>
    <property type="match status" value="1"/>
</dbReference>
<keyword evidence="14" id="KW-1015">Disulfide bond</keyword>
<dbReference type="PANTHER" id="PTHR47700">
    <property type="entry name" value="V CHITINASE, PUTATIVE (AFU_ORTHOLOGUE AFUA_6G13720)-RELATED"/>
    <property type="match status" value="1"/>
</dbReference>
<dbReference type="Proteomes" id="UP000219602">
    <property type="component" value="Chromosome 5"/>
</dbReference>
<evidence type="ECO:0000256" key="13">
    <source>
        <dbReference type="ARBA" id="ARBA00044955"/>
    </source>
</evidence>
<dbReference type="SUPFAM" id="SSF54106">
    <property type="entry name" value="LysM domain"/>
    <property type="match status" value="2"/>
</dbReference>
<dbReference type="InterPro" id="IPR001223">
    <property type="entry name" value="Glyco_hydro18_cat"/>
</dbReference>
<feature type="compositionally biased region" description="Polar residues" evidence="16">
    <location>
        <begin position="12"/>
        <end position="22"/>
    </location>
</feature>
<dbReference type="InterPro" id="IPR018392">
    <property type="entry name" value="LysM"/>
</dbReference>
<keyword evidence="12" id="KW-0624">Polysaccharide degradation</keyword>
<dbReference type="PANTHER" id="PTHR47700:SF2">
    <property type="entry name" value="CHITINASE"/>
    <property type="match status" value="1"/>
</dbReference>
<keyword evidence="5" id="KW-0964">Secreted</keyword>
<dbReference type="PROSITE" id="PS50941">
    <property type="entry name" value="CHIT_BIND_I_2"/>
    <property type="match status" value="1"/>
</dbReference>
<dbReference type="InterPro" id="IPR029070">
    <property type="entry name" value="Chitinase_insertion_sf"/>
</dbReference>
<feature type="domain" description="LysM" evidence="18">
    <location>
        <begin position="325"/>
        <end position="370"/>
    </location>
</feature>
<keyword evidence="9" id="KW-0843">Virulence</keyword>
<dbReference type="PROSITE" id="PS51910">
    <property type="entry name" value="GH18_2"/>
    <property type="match status" value="1"/>
</dbReference>
<evidence type="ECO:0000256" key="1">
    <source>
        <dbReference type="ARBA" id="ARBA00000822"/>
    </source>
</evidence>
<dbReference type="InterPro" id="IPR036779">
    <property type="entry name" value="LysM_dom_sf"/>
</dbReference>
<dbReference type="PROSITE" id="PS00026">
    <property type="entry name" value="CHIT_BIND_I_1"/>
    <property type="match status" value="1"/>
</dbReference>
<keyword evidence="8" id="KW-0146">Chitin degradation</keyword>
<comment type="subcellular location">
    <subcellularLocation>
        <location evidence="2">Secreted</location>
    </subcellularLocation>
</comment>
<dbReference type="GO" id="GO:0005576">
    <property type="term" value="C:extracellular region"/>
    <property type="evidence" value="ECO:0007669"/>
    <property type="project" value="UniProtKB-SubCell"/>
</dbReference>
<reference evidence="20 21" key="2">
    <citation type="journal article" date="2017" name="Sci. Rep.">
        <title>A mobile pathogenicity chromosome in Fusarium oxysporum for infection of multiple cucurbit species.</title>
        <authorList>
            <person name="van Dam P."/>
            <person name="Fokkens L."/>
            <person name="Ayukawa Y."/>
            <person name="van der Gragt M."/>
            <person name="Ter Horst A."/>
            <person name="Brankovics B."/>
            <person name="Houterman P.M."/>
            <person name="Arie T."/>
            <person name="Rep M."/>
        </authorList>
    </citation>
    <scope>NUCLEOTIDE SEQUENCE [LARGE SCALE GENOMIC DNA]</scope>
    <source>
        <strain evidence="20 21">Forc016</strain>
    </source>
</reference>
<evidence type="ECO:0000256" key="3">
    <source>
        <dbReference type="ARBA" id="ARBA00008682"/>
    </source>
</evidence>
<dbReference type="EC" id="3.2.1.14" evidence="4"/>
<feature type="disulfide bond" evidence="14">
    <location>
        <begin position="478"/>
        <end position="490"/>
    </location>
</feature>
<dbReference type="Gene3D" id="3.10.350.10">
    <property type="entry name" value="LysM domain"/>
    <property type="match status" value="2"/>
</dbReference>
<evidence type="ECO:0000256" key="12">
    <source>
        <dbReference type="ARBA" id="ARBA00023326"/>
    </source>
</evidence>
<organism evidence="20 21">
    <name type="scientific">Fusarium oxysporum f. sp. radicis-cucumerinum</name>
    <dbReference type="NCBI Taxonomy" id="327505"/>
    <lineage>
        <taxon>Eukaryota</taxon>
        <taxon>Fungi</taxon>
        <taxon>Dikarya</taxon>
        <taxon>Ascomycota</taxon>
        <taxon>Pezizomycotina</taxon>
        <taxon>Sordariomycetes</taxon>
        <taxon>Hypocreomycetidae</taxon>
        <taxon>Hypocreales</taxon>
        <taxon>Nectriaceae</taxon>
        <taxon>Fusarium</taxon>
        <taxon>Fusarium oxysporum species complex</taxon>
    </lineage>
</organism>
<dbReference type="InterPro" id="IPR053214">
    <property type="entry name" value="LysM12-like"/>
</dbReference>